<protein>
    <recommendedName>
        <fullName evidence="6">tRNA(Ile)-lysidine synthase</fullName>
        <ecNumber evidence="6">6.3.4.19</ecNumber>
    </recommendedName>
    <alternativeName>
        <fullName evidence="6">tRNA(Ile)-2-lysyl-cytidine synthase</fullName>
    </alternativeName>
    <alternativeName>
        <fullName evidence="6">tRNA(Ile)-lysidine synthetase</fullName>
    </alternativeName>
</protein>
<dbReference type="GO" id="GO:0005737">
    <property type="term" value="C:cytoplasm"/>
    <property type="evidence" value="ECO:0007669"/>
    <property type="project" value="UniProtKB-SubCell"/>
</dbReference>
<evidence type="ECO:0000256" key="3">
    <source>
        <dbReference type="ARBA" id="ARBA00022741"/>
    </source>
</evidence>
<dbReference type="PANTHER" id="PTHR43033:SF1">
    <property type="entry name" value="TRNA(ILE)-LYSIDINE SYNTHASE-RELATED"/>
    <property type="match status" value="1"/>
</dbReference>
<evidence type="ECO:0000256" key="5">
    <source>
        <dbReference type="ARBA" id="ARBA00048539"/>
    </source>
</evidence>
<keyword evidence="9" id="KW-1185">Reference proteome</keyword>
<dbReference type="AlphaFoldDB" id="A0A6L7G1F4"/>
<dbReference type="NCBIfam" id="TIGR02432">
    <property type="entry name" value="lysidine_TilS_N"/>
    <property type="match status" value="1"/>
</dbReference>
<keyword evidence="2 6" id="KW-0819">tRNA processing</keyword>
<proteinExistence type="inferred from homology"/>
<dbReference type="Proteomes" id="UP000477911">
    <property type="component" value="Unassembled WGS sequence"/>
</dbReference>
<reference evidence="8 9" key="1">
    <citation type="submission" date="2019-12" db="EMBL/GenBank/DDBJ databases">
        <authorList>
            <person name="Li M."/>
        </authorList>
    </citation>
    <scope>NUCLEOTIDE SEQUENCE [LARGE SCALE GENOMIC DNA]</scope>
    <source>
        <strain evidence="8 9">GBMRC 2024</strain>
    </source>
</reference>
<dbReference type="CDD" id="cd01992">
    <property type="entry name" value="TilS_N"/>
    <property type="match status" value="1"/>
</dbReference>
<dbReference type="SUPFAM" id="SSF52402">
    <property type="entry name" value="Adenine nucleotide alpha hydrolases-like"/>
    <property type="match status" value="1"/>
</dbReference>
<dbReference type="GO" id="GO:0005524">
    <property type="term" value="F:ATP binding"/>
    <property type="evidence" value="ECO:0007669"/>
    <property type="project" value="UniProtKB-UniRule"/>
</dbReference>
<evidence type="ECO:0000313" key="9">
    <source>
        <dbReference type="Proteomes" id="UP000477911"/>
    </source>
</evidence>
<comment type="catalytic activity">
    <reaction evidence="5 6">
        <text>cytidine(34) in tRNA(Ile2) + L-lysine + ATP = lysidine(34) in tRNA(Ile2) + AMP + diphosphate + H(+)</text>
        <dbReference type="Rhea" id="RHEA:43744"/>
        <dbReference type="Rhea" id="RHEA-COMP:10625"/>
        <dbReference type="Rhea" id="RHEA-COMP:10670"/>
        <dbReference type="ChEBI" id="CHEBI:15378"/>
        <dbReference type="ChEBI" id="CHEBI:30616"/>
        <dbReference type="ChEBI" id="CHEBI:32551"/>
        <dbReference type="ChEBI" id="CHEBI:33019"/>
        <dbReference type="ChEBI" id="CHEBI:82748"/>
        <dbReference type="ChEBI" id="CHEBI:83665"/>
        <dbReference type="ChEBI" id="CHEBI:456215"/>
        <dbReference type="EC" id="6.3.4.19"/>
    </reaction>
</comment>
<comment type="caution">
    <text evidence="8">The sequence shown here is derived from an EMBL/GenBank/DDBJ whole genome shotgun (WGS) entry which is preliminary data.</text>
</comment>
<evidence type="ECO:0000256" key="2">
    <source>
        <dbReference type="ARBA" id="ARBA00022694"/>
    </source>
</evidence>
<sequence length="416" mass="43488">MAGTPQARIAARLGAGNGQVRRLGVAVSGGGDSLALLHLLAGLAPDLGLALQAVTVDHGLRPEARAEAEAVGRSCAQLGLPHAILTWQDWDGQGNLQDQARRARYALMADWARGQGLSQIALGHTADDLAETFLMRLARAAGIDGLSAMSGHVARDGITYLRPMLEIGRAELRHWLGARDLVWAEDPSNEDRGYARVRARDALSALAPAGVSARAIGEAAQNLAAARQALGHYAALEARRLVTADRGDLLIERAGFAALPPEIARRILSGALVWLAGAEYAPRRRPLSQALEAARAGQGMTLHGCTLAGGPARIRITREAAAVAKCRARPGTPWDGRWCLDGPAAQGCEIRALGSDGLRLCPPRLPGGLPARSLAASPAAWRGADLVAAPLAGLGAGWTLTLLRGEDAFHSALLSD</sequence>
<keyword evidence="3 6" id="KW-0547">Nucleotide-binding</keyword>
<dbReference type="HAMAP" id="MF_01161">
    <property type="entry name" value="tRNA_Ile_lys_synt"/>
    <property type="match status" value="1"/>
</dbReference>
<comment type="subcellular location">
    <subcellularLocation>
        <location evidence="6">Cytoplasm</location>
    </subcellularLocation>
</comment>
<comment type="function">
    <text evidence="6">Ligates lysine onto the cytidine present at position 34 of the AUA codon-specific tRNA(Ile) that contains the anticodon CAU, in an ATP-dependent manner. Cytidine is converted to lysidine, thus changing the amino acid specificity of the tRNA from methionine to isoleucine.</text>
</comment>
<keyword evidence="6" id="KW-0963">Cytoplasm</keyword>
<dbReference type="PANTHER" id="PTHR43033">
    <property type="entry name" value="TRNA(ILE)-LYSIDINE SYNTHASE-RELATED"/>
    <property type="match status" value="1"/>
</dbReference>
<organism evidence="8 9">
    <name type="scientific">Pseudooceanicola albus</name>
    <dbReference type="NCBI Taxonomy" id="2692189"/>
    <lineage>
        <taxon>Bacteria</taxon>
        <taxon>Pseudomonadati</taxon>
        <taxon>Pseudomonadota</taxon>
        <taxon>Alphaproteobacteria</taxon>
        <taxon>Rhodobacterales</taxon>
        <taxon>Paracoccaceae</taxon>
        <taxon>Pseudooceanicola</taxon>
    </lineage>
</organism>
<feature type="binding site" evidence="6">
    <location>
        <begin position="28"/>
        <end position="33"/>
    </location>
    <ligand>
        <name>ATP</name>
        <dbReference type="ChEBI" id="CHEBI:30616"/>
    </ligand>
</feature>
<dbReference type="InterPro" id="IPR012795">
    <property type="entry name" value="tRNA_Ile_lys_synt_N"/>
</dbReference>
<gene>
    <name evidence="6 8" type="primary">tilS</name>
    <name evidence="8" type="ORF">GR170_05275</name>
</gene>
<dbReference type="InterPro" id="IPR011063">
    <property type="entry name" value="TilS/TtcA_N"/>
</dbReference>
<evidence type="ECO:0000313" key="8">
    <source>
        <dbReference type="EMBL" id="MXN17237.1"/>
    </source>
</evidence>
<dbReference type="InterPro" id="IPR012094">
    <property type="entry name" value="tRNA_Ile_lys_synt"/>
</dbReference>
<evidence type="ECO:0000259" key="7">
    <source>
        <dbReference type="Pfam" id="PF01171"/>
    </source>
</evidence>
<keyword evidence="1 6" id="KW-0436">Ligase</keyword>
<accession>A0A6L7G1F4</accession>
<dbReference type="GO" id="GO:0032267">
    <property type="term" value="F:tRNA(Ile)-lysidine synthase activity"/>
    <property type="evidence" value="ECO:0007669"/>
    <property type="project" value="UniProtKB-EC"/>
</dbReference>
<dbReference type="EMBL" id="WUMU01000003">
    <property type="protein sequence ID" value="MXN17237.1"/>
    <property type="molecule type" value="Genomic_DNA"/>
</dbReference>
<evidence type="ECO:0000256" key="1">
    <source>
        <dbReference type="ARBA" id="ARBA00022598"/>
    </source>
</evidence>
<dbReference type="InterPro" id="IPR014729">
    <property type="entry name" value="Rossmann-like_a/b/a_fold"/>
</dbReference>
<dbReference type="Pfam" id="PF01171">
    <property type="entry name" value="ATP_bind_3"/>
    <property type="match status" value="1"/>
</dbReference>
<name>A0A6L7G1F4_9RHOB</name>
<dbReference type="Gene3D" id="3.40.50.620">
    <property type="entry name" value="HUPs"/>
    <property type="match status" value="1"/>
</dbReference>
<comment type="similarity">
    <text evidence="6">Belongs to the tRNA(Ile)-lysidine synthase family.</text>
</comment>
<evidence type="ECO:0000256" key="6">
    <source>
        <dbReference type="HAMAP-Rule" id="MF_01161"/>
    </source>
</evidence>
<comment type="domain">
    <text evidence="6">The N-terminal region contains the highly conserved SGGXDS motif, predicted to be a P-loop motif involved in ATP binding.</text>
</comment>
<dbReference type="GO" id="GO:0006400">
    <property type="term" value="P:tRNA modification"/>
    <property type="evidence" value="ECO:0007669"/>
    <property type="project" value="UniProtKB-UniRule"/>
</dbReference>
<feature type="domain" description="tRNA(Ile)-lysidine/2-thiocytidine synthase N-terminal" evidence="7">
    <location>
        <begin position="24"/>
        <end position="200"/>
    </location>
</feature>
<keyword evidence="4 6" id="KW-0067">ATP-binding</keyword>
<evidence type="ECO:0000256" key="4">
    <source>
        <dbReference type="ARBA" id="ARBA00022840"/>
    </source>
</evidence>
<dbReference type="EC" id="6.3.4.19" evidence="6"/>